<reference evidence="7" key="2">
    <citation type="submission" date="2008-08" db="EMBL/GenBank/DDBJ databases">
        <authorList>
            <consortium name="Diatom Consortium"/>
            <person name="Grigoriev I."/>
            <person name="Grimwood J."/>
            <person name="Kuo A."/>
            <person name="Otillar R.P."/>
            <person name="Salamov A."/>
            <person name="Detter J.C."/>
            <person name="Lindquist E."/>
            <person name="Shapiro H."/>
            <person name="Lucas S."/>
            <person name="Glavina del Rio T."/>
            <person name="Pitluck S."/>
            <person name="Rokhsar D."/>
            <person name="Bowler C."/>
        </authorList>
    </citation>
    <scope>GENOME REANNOTATION</scope>
    <source>
        <strain evidence="7">CCAP 1055/1</strain>
    </source>
</reference>
<dbReference type="InParanoid" id="B7FNV0"/>
<dbReference type="GO" id="GO:1901981">
    <property type="term" value="F:phosphatidylinositol phosphate binding"/>
    <property type="evidence" value="ECO:0007669"/>
    <property type="project" value="TreeGrafter"/>
</dbReference>
<name>B7FNV0_PHATC</name>
<dbReference type="SMART" id="SM00801">
    <property type="entry name" value="dDENN"/>
    <property type="match status" value="1"/>
</dbReference>
<dbReference type="InterPro" id="IPR008942">
    <property type="entry name" value="ENTH_VHS"/>
</dbReference>
<dbReference type="Proteomes" id="UP000000759">
    <property type="component" value="Chromosome 1"/>
</dbReference>
<feature type="region of interest" description="Disordered" evidence="3">
    <location>
        <begin position="1028"/>
        <end position="1054"/>
    </location>
</feature>
<dbReference type="InterPro" id="IPR037516">
    <property type="entry name" value="Tripartite_DENN"/>
</dbReference>
<feature type="region of interest" description="Disordered" evidence="3">
    <location>
        <begin position="1098"/>
        <end position="1181"/>
    </location>
</feature>
<protein>
    <recommendedName>
        <fullName evidence="8">UDENN domain-containing protein</fullName>
    </recommendedName>
</protein>
<dbReference type="RefSeq" id="XP_002176599.1">
    <property type="nucleotide sequence ID" value="XM_002176563.1"/>
</dbReference>
<dbReference type="OMA" id="CHESSTI"/>
<sequence>MIGQFGCGARNCPPLVSVEFGNPERTRTENTEPSPRAAYGQIHPLSSTYLPTSPANRHFPPNRCVVSFHVRFGYIVLLVGKQRRVLRMTTPGGLPPQPIAAAAAAVATAPWPLFDLFLDVPHPAASAPAAPPLLVGSPATTPSLHEELHKNVPQMARFAFPEYEATTPPDPRVNVNKYDVYAMQPTAFQNFTFSLQLSDGTRMHGHVRRVLPSHAIATTRYDVGRRAERALILLTRATGADLLYSAILKYVCSDTDCPESICLYKTVPILCCYADSPVLLFLLRSTWYGRSIEAITSQQMALSKSLWPHDEPQKWFLDQLFRHQQYLAQMYSTKPLEERGKPLVANITGVEVGLSPLYTKVDTSRFIFPTCLLHRVSVSDPSASQSTSILPLIRCVGVVHALRIMAALLSERRIIMVSSSPTRLAFCSHSALGMLAQGLLHWQHLYIPVMPPHLWQYLAAPYPYLIGILSSTVSKLDRTDGLGEVLMIHLDSNQMETRGMDTATIASRLPDLFHSQDLVPKGGAASVSELLAQDLVEVLKSDKKVLHGESTLAQMGETAAKASKAVKKTFFKLRDKGRDLLAKRSNSGVEGDEGELTVLADGPAETNTLAADYIYTEGCHNEVSEEDVRIAFTTFFLCTFGDMRWYLSAAPGQPPKLDRNRFLQQKRSVGEGEGTPMWPLLQNFCQTQMLEEFSKARMEEVRTRQPVTPDAPLFTQCANYNRQHNVDFGLLNVRRVTRQVAQANPARMTAMLQTNARRMAMALTSNKSFEGDTSRAIAQLVEQCRESTSILFDVMSVVWLRIRDSKGMQWKHAFQALQILRNLLYHGPLAAIAEATDGLEKIRALKFYDHMRVQVTQEVRTAAGHVFELLVDRARLFNIRRACAERRRTLQSAGPKFVRDTRLRINSPFKAVHAALHPNAARGTIARIPSTPSPHSQLTQHGNHDVNEARPLSNPNEDLLGIFTDMDVSAQTPSTGLGTSPFDVSNSSTQAKVEVATPVANGSLAPISQGSPYAHQQGSAIQGQISMLPQQQKQPQQHQMAPTPTFARLPPGGAQLNHQYHAAAQSEIPVQQQGPPSTPPQHLQNQVAPLPQQHYSVQRMSPQTLSTNPQPPPGVSGYGVYGTDQPPQMQSNSGQCQVPGFAFTPQGYPPQDVGVHLQQPAQGRLAHQPPKKDLSGFDPFA</sequence>
<dbReference type="PROSITE" id="PS50942">
    <property type="entry name" value="ENTH"/>
    <property type="match status" value="1"/>
</dbReference>
<dbReference type="GO" id="GO:0006897">
    <property type="term" value="P:endocytosis"/>
    <property type="evidence" value="ECO:0007669"/>
    <property type="project" value="TreeGrafter"/>
</dbReference>
<evidence type="ECO:0000259" key="4">
    <source>
        <dbReference type="PROSITE" id="PS50211"/>
    </source>
</evidence>
<dbReference type="Pfam" id="PF01417">
    <property type="entry name" value="ENTH"/>
    <property type="match status" value="1"/>
</dbReference>
<dbReference type="PANTHER" id="PTHR13196:SF14">
    <property type="entry name" value="UDENN DOMAIN-CONTAINING PROTEIN"/>
    <property type="match status" value="1"/>
</dbReference>
<dbReference type="InterPro" id="IPR043153">
    <property type="entry name" value="DENN_C"/>
</dbReference>
<dbReference type="Gene3D" id="3.40.50.11500">
    <property type="match status" value="1"/>
</dbReference>
<accession>B7FNV0</accession>
<dbReference type="InterPro" id="IPR005112">
    <property type="entry name" value="dDENN_dom"/>
</dbReference>
<dbReference type="SMART" id="SM00799">
    <property type="entry name" value="DENN"/>
    <property type="match status" value="1"/>
</dbReference>
<feature type="compositionally biased region" description="Low complexity" evidence="3">
    <location>
        <begin position="1029"/>
        <end position="1039"/>
    </location>
</feature>
<dbReference type="InterPro" id="IPR040032">
    <property type="entry name" value="DENND1A/B/C"/>
</dbReference>
<dbReference type="GeneID" id="7195964"/>
<dbReference type="KEGG" id="pti:PHATRDRAFT_42592"/>
<dbReference type="GO" id="GO:0032456">
    <property type="term" value="P:endocytic recycling"/>
    <property type="evidence" value="ECO:0007669"/>
    <property type="project" value="TreeGrafter"/>
</dbReference>
<dbReference type="Gene3D" id="1.25.40.90">
    <property type="match status" value="1"/>
</dbReference>
<dbReference type="EMBL" id="CM000605">
    <property type="protein sequence ID" value="EEC51062.1"/>
    <property type="molecule type" value="Genomic_DNA"/>
</dbReference>
<dbReference type="GO" id="GO:0030136">
    <property type="term" value="C:clathrin-coated vesicle"/>
    <property type="evidence" value="ECO:0007669"/>
    <property type="project" value="UniProtKB-SubCell"/>
</dbReference>
<dbReference type="OrthoDB" id="74314at2759"/>
<dbReference type="GO" id="GO:0005829">
    <property type="term" value="C:cytosol"/>
    <property type="evidence" value="ECO:0007669"/>
    <property type="project" value="TreeGrafter"/>
</dbReference>
<dbReference type="Pfam" id="PF02141">
    <property type="entry name" value="DENN"/>
    <property type="match status" value="1"/>
</dbReference>
<dbReference type="GO" id="GO:0005085">
    <property type="term" value="F:guanyl-nucleotide exchange factor activity"/>
    <property type="evidence" value="ECO:0007669"/>
    <property type="project" value="InterPro"/>
</dbReference>
<evidence type="ECO:0000256" key="2">
    <source>
        <dbReference type="ARBA" id="ARBA00023329"/>
    </source>
</evidence>
<evidence type="ECO:0000313" key="7">
    <source>
        <dbReference type="Proteomes" id="UP000000759"/>
    </source>
</evidence>
<evidence type="ECO:0000313" key="6">
    <source>
        <dbReference type="EMBL" id="EEC51062.1"/>
    </source>
</evidence>
<dbReference type="PANTHER" id="PTHR13196">
    <property type="entry name" value="DENN DOMAIN-CONTAINING"/>
    <property type="match status" value="1"/>
</dbReference>
<feature type="compositionally biased region" description="Polar residues" evidence="3">
    <location>
        <begin position="1098"/>
        <end position="1108"/>
    </location>
</feature>
<comment type="subcellular location">
    <subcellularLocation>
        <location evidence="1">Cytoplasmic vesicle</location>
        <location evidence="1">Clathrin-coated vesicle</location>
    </subcellularLocation>
</comment>
<dbReference type="InterPro" id="IPR001194">
    <property type="entry name" value="cDENN_dom"/>
</dbReference>
<proteinExistence type="predicted"/>
<gene>
    <name evidence="6" type="ORF">PHATRDRAFT_42592</name>
</gene>
<evidence type="ECO:0000256" key="3">
    <source>
        <dbReference type="SAM" id="MobiDB-lite"/>
    </source>
</evidence>
<feature type="compositionally biased region" description="Polar residues" evidence="3">
    <location>
        <begin position="1125"/>
        <end position="1136"/>
    </location>
</feature>
<dbReference type="STRING" id="556484.B7FNV0"/>
<dbReference type="eggNOG" id="KOG3569">
    <property type="taxonomic scope" value="Eukaryota"/>
</dbReference>
<feature type="region of interest" description="Disordered" evidence="3">
    <location>
        <begin position="925"/>
        <end position="959"/>
    </location>
</feature>
<dbReference type="HOGENOM" id="CLU_273058_0_0_1"/>
<keyword evidence="2" id="KW-0968">Cytoplasmic vesicle</keyword>
<evidence type="ECO:0008006" key="8">
    <source>
        <dbReference type="Google" id="ProtNLM"/>
    </source>
</evidence>
<feature type="domain" description="ENTH" evidence="5">
    <location>
        <begin position="749"/>
        <end position="880"/>
    </location>
</feature>
<reference evidence="6 7" key="1">
    <citation type="journal article" date="2008" name="Nature">
        <title>The Phaeodactylum genome reveals the evolutionary history of diatom genomes.</title>
        <authorList>
            <person name="Bowler C."/>
            <person name="Allen A.E."/>
            <person name="Badger J.H."/>
            <person name="Grimwood J."/>
            <person name="Jabbari K."/>
            <person name="Kuo A."/>
            <person name="Maheswari U."/>
            <person name="Martens C."/>
            <person name="Maumus F."/>
            <person name="Otillar R.P."/>
            <person name="Rayko E."/>
            <person name="Salamov A."/>
            <person name="Vandepoele K."/>
            <person name="Beszteri B."/>
            <person name="Gruber A."/>
            <person name="Heijde M."/>
            <person name="Katinka M."/>
            <person name="Mock T."/>
            <person name="Valentin K."/>
            <person name="Verret F."/>
            <person name="Berges J.A."/>
            <person name="Brownlee C."/>
            <person name="Cadoret J.P."/>
            <person name="Chiovitti A."/>
            <person name="Choi C.J."/>
            <person name="Coesel S."/>
            <person name="De Martino A."/>
            <person name="Detter J.C."/>
            <person name="Durkin C."/>
            <person name="Falciatore A."/>
            <person name="Fournet J."/>
            <person name="Haruta M."/>
            <person name="Huysman M.J."/>
            <person name="Jenkins B.D."/>
            <person name="Jiroutova K."/>
            <person name="Jorgensen R.E."/>
            <person name="Joubert Y."/>
            <person name="Kaplan A."/>
            <person name="Kroger N."/>
            <person name="Kroth P.G."/>
            <person name="La Roche J."/>
            <person name="Lindquist E."/>
            <person name="Lommer M."/>
            <person name="Martin-Jezequel V."/>
            <person name="Lopez P.J."/>
            <person name="Lucas S."/>
            <person name="Mangogna M."/>
            <person name="McGinnis K."/>
            <person name="Medlin L.K."/>
            <person name="Montsant A."/>
            <person name="Oudot-Le Secq M.P."/>
            <person name="Napoli C."/>
            <person name="Obornik M."/>
            <person name="Parker M.S."/>
            <person name="Petit J.L."/>
            <person name="Porcel B.M."/>
            <person name="Poulsen N."/>
            <person name="Robison M."/>
            <person name="Rychlewski L."/>
            <person name="Rynearson T.A."/>
            <person name="Schmutz J."/>
            <person name="Shapiro H."/>
            <person name="Siaut M."/>
            <person name="Stanley M."/>
            <person name="Sussman M.R."/>
            <person name="Taylor A.R."/>
            <person name="Vardi A."/>
            <person name="von Dassow P."/>
            <person name="Vyverman W."/>
            <person name="Willis A."/>
            <person name="Wyrwicz L.S."/>
            <person name="Rokhsar D.S."/>
            <person name="Weissenbach J."/>
            <person name="Armbrust E.V."/>
            <person name="Green B.R."/>
            <person name="Van de Peer Y."/>
            <person name="Grigoriev I.V."/>
        </authorList>
    </citation>
    <scope>NUCLEOTIDE SEQUENCE [LARGE SCALE GENOMIC DNA]</scope>
    <source>
        <strain evidence="6 7">CCAP 1055/1</strain>
    </source>
</reference>
<dbReference type="SUPFAM" id="SSF48464">
    <property type="entry name" value="ENTH/VHS domain"/>
    <property type="match status" value="1"/>
</dbReference>
<evidence type="ECO:0000259" key="5">
    <source>
        <dbReference type="PROSITE" id="PS50942"/>
    </source>
</evidence>
<evidence type="ECO:0000256" key="1">
    <source>
        <dbReference type="ARBA" id="ARBA00004132"/>
    </source>
</evidence>
<dbReference type="AlphaFoldDB" id="B7FNV0"/>
<dbReference type="PROSITE" id="PS50211">
    <property type="entry name" value="DENN"/>
    <property type="match status" value="1"/>
</dbReference>
<dbReference type="PaxDb" id="2850-Phatr42592"/>
<feature type="domain" description="UDENN" evidence="4">
    <location>
        <begin position="114"/>
        <end position="704"/>
    </location>
</feature>
<organism evidence="6 7">
    <name type="scientific">Phaeodactylum tricornutum (strain CCAP 1055/1)</name>
    <dbReference type="NCBI Taxonomy" id="556484"/>
    <lineage>
        <taxon>Eukaryota</taxon>
        <taxon>Sar</taxon>
        <taxon>Stramenopiles</taxon>
        <taxon>Ochrophyta</taxon>
        <taxon>Bacillariophyta</taxon>
        <taxon>Bacillariophyceae</taxon>
        <taxon>Bacillariophycidae</taxon>
        <taxon>Naviculales</taxon>
        <taxon>Phaeodactylaceae</taxon>
        <taxon>Phaeodactylum</taxon>
    </lineage>
</organism>
<dbReference type="InterPro" id="IPR013809">
    <property type="entry name" value="ENTH"/>
</dbReference>
<keyword evidence="7" id="KW-1185">Reference proteome</keyword>